<protein>
    <submittedName>
        <fullName evidence="1">Uncharacterized protein</fullName>
    </submittedName>
</protein>
<reference evidence="1 2" key="1">
    <citation type="submission" date="2018-10" db="EMBL/GenBank/DDBJ databases">
        <authorList>
            <person name="Ekblom R."/>
            <person name="Jareborg N."/>
        </authorList>
    </citation>
    <scope>NUCLEOTIDE SEQUENCE [LARGE SCALE GENOMIC DNA]</scope>
    <source>
        <tissue evidence="1">Muscle</tissue>
    </source>
</reference>
<name>A0A9X9LC03_GULGU</name>
<evidence type="ECO:0000313" key="1">
    <source>
        <dbReference type="EMBL" id="VCW48783.1"/>
    </source>
</evidence>
<dbReference type="AlphaFoldDB" id="A0A9X9LC03"/>
<sequence length="71" mass="7952">MQPTLSRDLQPHGINHLAILGHDCDLAEIPDRRCGNGFFSISPPSPSQQIHSFRISKMYINFQAFNNGNLS</sequence>
<accession>A0A9X9LC03</accession>
<evidence type="ECO:0000313" key="2">
    <source>
        <dbReference type="Proteomes" id="UP000269945"/>
    </source>
</evidence>
<comment type="caution">
    <text evidence="1">The sequence shown here is derived from an EMBL/GenBank/DDBJ whole genome shotgun (WGS) entry which is preliminary data.</text>
</comment>
<feature type="non-terminal residue" evidence="1">
    <location>
        <position position="71"/>
    </location>
</feature>
<gene>
    <name evidence="1" type="ORF">BN2614_LOCUS1</name>
</gene>
<dbReference type="EMBL" id="CYRY02000176">
    <property type="protein sequence ID" value="VCW48783.1"/>
    <property type="molecule type" value="Genomic_DNA"/>
</dbReference>
<proteinExistence type="predicted"/>
<dbReference type="Proteomes" id="UP000269945">
    <property type="component" value="Unassembled WGS sequence"/>
</dbReference>
<organism evidence="1 2">
    <name type="scientific">Gulo gulo</name>
    <name type="common">Wolverine</name>
    <name type="synonym">Gluton</name>
    <dbReference type="NCBI Taxonomy" id="48420"/>
    <lineage>
        <taxon>Eukaryota</taxon>
        <taxon>Metazoa</taxon>
        <taxon>Chordata</taxon>
        <taxon>Craniata</taxon>
        <taxon>Vertebrata</taxon>
        <taxon>Euteleostomi</taxon>
        <taxon>Mammalia</taxon>
        <taxon>Eutheria</taxon>
        <taxon>Laurasiatheria</taxon>
        <taxon>Carnivora</taxon>
        <taxon>Caniformia</taxon>
        <taxon>Musteloidea</taxon>
        <taxon>Mustelidae</taxon>
        <taxon>Guloninae</taxon>
        <taxon>Gulo</taxon>
    </lineage>
</organism>
<keyword evidence="2" id="KW-1185">Reference proteome</keyword>